<keyword evidence="3" id="KW-1185">Reference proteome</keyword>
<evidence type="ECO:0000313" key="2">
    <source>
        <dbReference type="EMBL" id="MEY8537064.1"/>
    </source>
</evidence>
<feature type="region of interest" description="Disordered" evidence="1">
    <location>
        <begin position="232"/>
        <end position="251"/>
    </location>
</feature>
<proteinExistence type="predicted"/>
<accession>A0ABV4D733</accession>
<evidence type="ECO:0000256" key="1">
    <source>
        <dbReference type="SAM" id="MobiDB-lite"/>
    </source>
</evidence>
<dbReference type="Pfam" id="PF03318">
    <property type="entry name" value="ETX_MTX2"/>
    <property type="match status" value="1"/>
</dbReference>
<reference evidence="2 3" key="1">
    <citation type="submission" date="2024-03" db="EMBL/GenBank/DDBJ databases">
        <title>Mouse gut bacterial collection (mGBC) of GemPharmatech.</title>
        <authorList>
            <person name="He Y."/>
            <person name="Dong L."/>
            <person name="Wu D."/>
            <person name="Gao X."/>
            <person name="Lin Z."/>
        </authorList>
    </citation>
    <scope>NUCLEOTIDE SEQUENCE [LARGE SCALE GENOMIC DNA]</scope>
    <source>
        <strain evidence="2 3">20-218</strain>
    </source>
</reference>
<gene>
    <name evidence="2" type="ORF">AALM99_01215</name>
</gene>
<name>A0ABV4D733_9LACT</name>
<evidence type="ECO:0000313" key="3">
    <source>
        <dbReference type="Proteomes" id="UP001565242"/>
    </source>
</evidence>
<dbReference type="Gene3D" id="2.170.15.10">
    <property type="entry name" value="Proaerolysin, chain A, domain 3"/>
    <property type="match status" value="1"/>
</dbReference>
<protein>
    <submittedName>
        <fullName evidence="2">ETX/MTX2 family pore-forming toxin</fullName>
    </submittedName>
</protein>
<dbReference type="SUPFAM" id="SSF56973">
    <property type="entry name" value="Aerolisin/ETX pore-forming domain"/>
    <property type="match status" value="1"/>
</dbReference>
<sequence length="299" mass="32734">MQNIEDMYTFLKRVSSGMSSSMVKQGFITPDQQIRKDHGSDSDPENFSVGKRYIAVNSDIKTEDAGVISANTTSFDNESDGMLVFSTPRFSYTSTDTTESTSEAGIDNGINAISNLNLPGDGFSTLSLSFHFDFLTTKTQTSSTTVNWTVPSENLPVKAHHKIRVFWILKNVNATGTVAMRDRYTAEIPYGINIGPTWFVKLSHGLGSVIDNTSWLSNDDWSSCLGDSKGKWHSVAPEPGQQESSTADYDQDEATFTAKYGTEMYLQIDDITSGQNSAKTIAVIPVPNATRKVVGHHIG</sequence>
<dbReference type="RefSeq" id="WP_369917633.1">
    <property type="nucleotide sequence ID" value="NZ_JBCLSQ010000002.1"/>
</dbReference>
<dbReference type="Proteomes" id="UP001565242">
    <property type="component" value="Unassembled WGS sequence"/>
</dbReference>
<comment type="caution">
    <text evidence="2">The sequence shown here is derived from an EMBL/GenBank/DDBJ whole genome shotgun (WGS) entry which is preliminary data.</text>
</comment>
<dbReference type="InterPro" id="IPR004991">
    <property type="entry name" value="Aerolysin-like"/>
</dbReference>
<dbReference type="EMBL" id="JBCLSQ010000002">
    <property type="protein sequence ID" value="MEY8537064.1"/>
    <property type="molecule type" value="Genomic_DNA"/>
</dbReference>
<organism evidence="2 3">
    <name type="scientific">Lactococcus muris</name>
    <dbReference type="NCBI Taxonomy" id="2941330"/>
    <lineage>
        <taxon>Bacteria</taxon>
        <taxon>Bacillati</taxon>
        <taxon>Bacillota</taxon>
        <taxon>Bacilli</taxon>
        <taxon>Lactobacillales</taxon>
        <taxon>Streptococcaceae</taxon>
        <taxon>Lactococcus</taxon>
    </lineage>
</organism>